<dbReference type="GO" id="GO:0005524">
    <property type="term" value="F:ATP binding"/>
    <property type="evidence" value="ECO:0007669"/>
    <property type="project" value="UniProtKB-KW"/>
</dbReference>
<dbReference type="PANTHER" id="PTHR32071">
    <property type="entry name" value="TRANSCRIPTIONAL REGULATORY PROTEIN"/>
    <property type="match status" value="1"/>
</dbReference>
<dbReference type="GO" id="GO:0043565">
    <property type="term" value="F:sequence-specific DNA binding"/>
    <property type="evidence" value="ECO:0007669"/>
    <property type="project" value="InterPro"/>
</dbReference>
<dbReference type="InterPro" id="IPR025943">
    <property type="entry name" value="Sigma_54_int_dom_ATP-bd_2"/>
</dbReference>
<name>A0A3B1CQ05_9ZZZZ</name>
<dbReference type="InterPro" id="IPR002197">
    <property type="entry name" value="HTH_Fis"/>
</dbReference>
<dbReference type="SUPFAM" id="SSF52172">
    <property type="entry name" value="CheY-like"/>
    <property type="match status" value="1"/>
</dbReference>
<dbReference type="AlphaFoldDB" id="A0A3B1CQ05"/>
<dbReference type="InterPro" id="IPR058031">
    <property type="entry name" value="AAA_lid_NorR"/>
</dbReference>
<dbReference type="InterPro" id="IPR001789">
    <property type="entry name" value="Sig_transdc_resp-reg_receiver"/>
</dbReference>
<dbReference type="Pfam" id="PF02954">
    <property type="entry name" value="HTH_8"/>
    <property type="match status" value="1"/>
</dbReference>
<dbReference type="GO" id="GO:0006355">
    <property type="term" value="P:regulation of DNA-templated transcription"/>
    <property type="evidence" value="ECO:0007669"/>
    <property type="project" value="InterPro"/>
</dbReference>
<gene>
    <name evidence="7" type="ORF">MNBD_IGNAVI01-2309</name>
</gene>
<dbReference type="SMART" id="SM00448">
    <property type="entry name" value="REC"/>
    <property type="match status" value="1"/>
</dbReference>
<dbReference type="InterPro" id="IPR011006">
    <property type="entry name" value="CheY-like_superfamily"/>
</dbReference>
<dbReference type="InterPro" id="IPR027417">
    <property type="entry name" value="P-loop_NTPase"/>
</dbReference>
<dbReference type="Pfam" id="PF00158">
    <property type="entry name" value="Sigma54_activat"/>
    <property type="match status" value="1"/>
</dbReference>
<dbReference type="SMART" id="SM00382">
    <property type="entry name" value="AAA"/>
    <property type="match status" value="1"/>
</dbReference>
<evidence type="ECO:0000259" key="6">
    <source>
        <dbReference type="PROSITE" id="PS50110"/>
    </source>
</evidence>
<dbReference type="PROSITE" id="PS50045">
    <property type="entry name" value="SIGMA54_INTERACT_4"/>
    <property type="match status" value="1"/>
</dbReference>
<proteinExistence type="predicted"/>
<evidence type="ECO:0000256" key="1">
    <source>
        <dbReference type="ARBA" id="ARBA00022741"/>
    </source>
</evidence>
<dbReference type="Gene3D" id="3.40.50.300">
    <property type="entry name" value="P-loop containing nucleotide triphosphate hydrolases"/>
    <property type="match status" value="1"/>
</dbReference>
<dbReference type="Gene3D" id="1.10.10.60">
    <property type="entry name" value="Homeodomain-like"/>
    <property type="match status" value="1"/>
</dbReference>
<keyword evidence="1" id="KW-0547">Nucleotide-binding</keyword>
<dbReference type="GO" id="GO:0000160">
    <property type="term" value="P:phosphorelay signal transduction system"/>
    <property type="evidence" value="ECO:0007669"/>
    <property type="project" value="InterPro"/>
</dbReference>
<dbReference type="InterPro" id="IPR002078">
    <property type="entry name" value="Sigma_54_int"/>
</dbReference>
<evidence type="ECO:0000259" key="5">
    <source>
        <dbReference type="PROSITE" id="PS50045"/>
    </source>
</evidence>
<dbReference type="PRINTS" id="PR01590">
    <property type="entry name" value="HTHFIS"/>
</dbReference>
<dbReference type="EMBL" id="UOGD01000322">
    <property type="protein sequence ID" value="VAX26078.1"/>
    <property type="molecule type" value="Genomic_DNA"/>
</dbReference>
<organism evidence="7">
    <name type="scientific">hydrothermal vent metagenome</name>
    <dbReference type="NCBI Taxonomy" id="652676"/>
    <lineage>
        <taxon>unclassified sequences</taxon>
        <taxon>metagenomes</taxon>
        <taxon>ecological metagenomes</taxon>
    </lineage>
</organism>
<dbReference type="SUPFAM" id="SSF46689">
    <property type="entry name" value="Homeodomain-like"/>
    <property type="match status" value="1"/>
</dbReference>
<dbReference type="InterPro" id="IPR003593">
    <property type="entry name" value="AAA+_ATPase"/>
</dbReference>
<keyword evidence="3" id="KW-0805">Transcription regulation</keyword>
<feature type="domain" description="Sigma-54 factor interaction" evidence="5">
    <location>
        <begin position="139"/>
        <end position="368"/>
    </location>
</feature>
<evidence type="ECO:0000313" key="7">
    <source>
        <dbReference type="EMBL" id="VAX26078.1"/>
    </source>
</evidence>
<evidence type="ECO:0000256" key="2">
    <source>
        <dbReference type="ARBA" id="ARBA00022840"/>
    </source>
</evidence>
<dbReference type="InterPro" id="IPR009057">
    <property type="entry name" value="Homeodomain-like_sf"/>
</dbReference>
<dbReference type="PROSITE" id="PS50110">
    <property type="entry name" value="RESPONSE_REGULATORY"/>
    <property type="match status" value="1"/>
</dbReference>
<keyword evidence="4" id="KW-0804">Transcription</keyword>
<dbReference type="Pfam" id="PF25601">
    <property type="entry name" value="AAA_lid_14"/>
    <property type="match status" value="1"/>
</dbReference>
<dbReference type="CDD" id="cd00009">
    <property type="entry name" value="AAA"/>
    <property type="match status" value="1"/>
</dbReference>
<protein>
    <submittedName>
        <fullName evidence="7">Response regulator of zinc sigma-54-dependent two-component system</fullName>
    </submittedName>
</protein>
<dbReference type="Pfam" id="PF00072">
    <property type="entry name" value="Response_reg"/>
    <property type="match status" value="1"/>
</dbReference>
<dbReference type="Gene3D" id="1.10.8.60">
    <property type="match status" value="1"/>
</dbReference>
<dbReference type="Gene3D" id="3.40.50.2300">
    <property type="match status" value="1"/>
</dbReference>
<evidence type="ECO:0000256" key="4">
    <source>
        <dbReference type="ARBA" id="ARBA00023163"/>
    </source>
</evidence>
<reference evidence="7" key="1">
    <citation type="submission" date="2018-06" db="EMBL/GenBank/DDBJ databases">
        <authorList>
            <person name="Zhirakovskaya E."/>
        </authorList>
    </citation>
    <scope>NUCLEOTIDE SEQUENCE</scope>
</reference>
<sequence>MKNKILSIDDDRNFLVSIKNVLELEDYDVTTISNSQKVLDVIQNEYFDVILLDVKMPGLNGLELFDLFTEKIPGTPVIMISGESNINTAVDVIKKGVYDFIEKPLDPDYLLSLLEKVFRKKKPAANDDSDSQSFTITEFIGNSPAIKKVFNEIEKVAPTEAKILLYGESGTGKELAAWAIHKNSKRKDKPYIKVNCAAIPSELLESELFGHKKGSYTGATEDREGKFAAANGGTLLLDEIGDMSLTLQSKLLRVLEESEIEIIGESIPRKIDVRIIAATNQSLEEKVIRREFREDLYHRLNVIKIVIPPLRDRRNDIIPLVEYYIEKFNKAYGRNINKISKQAEGALLNYSWKGNVRELKNIIEKIVIFSQSDEITITDVLNALSDANQVLIKNEIDDSITLQEARDQFEREFIINALEKNNWKIEETANSLGIDRSNLFRKMKKYEIESD</sequence>
<feature type="domain" description="Response regulatory" evidence="6">
    <location>
        <begin position="4"/>
        <end position="118"/>
    </location>
</feature>
<dbReference type="SUPFAM" id="SSF52540">
    <property type="entry name" value="P-loop containing nucleoside triphosphate hydrolases"/>
    <property type="match status" value="1"/>
</dbReference>
<dbReference type="FunFam" id="3.40.50.300:FF:000006">
    <property type="entry name" value="DNA-binding transcriptional regulator NtrC"/>
    <property type="match status" value="1"/>
</dbReference>
<dbReference type="PROSITE" id="PS00676">
    <property type="entry name" value="SIGMA54_INTERACT_2"/>
    <property type="match status" value="1"/>
</dbReference>
<accession>A0A3B1CQ05</accession>
<keyword evidence="2" id="KW-0067">ATP-binding</keyword>
<evidence type="ECO:0000256" key="3">
    <source>
        <dbReference type="ARBA" id="ARBA00023015"/>
    </source>
</evidence>